<feature type="transmembrane region" description="Helical" evidence="11">
    <location>
        <begin position="1706"/>
        <end position="1724"/>
    </location>
</feature>
<proteinExistence type="inferred from homology"/>
<feature type="transmembrane region" description="Helical" evidence="11">
    <location>
        <begin position="283"/>
        <end position="302"/>
    </location>
</feature>
<evidence type="ECO:0000256" key="4">
    <source>
        <dbReference type="ARBA" id="ARBA00022676"/>
    </source>
</evidence>
<dbReference type="InterPro" id="IPR036259">
    <property type="entry name" value="MFS_trans_sf"/>
</dbReference>
<dbReference type="GO" id="GO:0006075">
    <property type="term" value="P:(1-&gt;3)-beta-D-glucan biosynthetic process"/>
    <property type="evidence" value="ECO:0007669"/>
    <property type="project" value="InterPro"/>
</dbReference>
<evidence type="ECO:0000256" key="6">
    <source>
        <dbReference type="ARBA" id="ARBA00022692"/>
    </source>
</evidence>
<evidence type="ECO:0000313" key="13">
    <source>
        <dbReference type="EMBL" id="EQC35344.1"/>
    </source>
</evidence>
<dbReference type="EMBL" id="JH767151">
    <property type="protein sequence ID" value="EQC35344.1"/>
    <property type="molecule type" value="Genomic_DNA"/>
</dbReference>
<feature type="transmembrane region" description="Helical" evidence="11">
    <location>
        <begin position="1451"/>
        <end position="1470"/>
    </location>
</feature>
<feature type="transmembrane region" description="Helical" evidence="11">
    <location>
        <begin position="2016"/>
        <end position="2036"/>
    </location>
</feature>
<keyword evidence="4" id="KW-0328">Glycosyltransferase</keyword>
<dbReference type="eggNOG" id="KOG0916">
    <property type="taxonomic scope" value="Eukaryota"/>
</dbReference>
<feature type="transmembrane region" description="Helical" evidence="11">
    <location>
        <begin position="1793"/>
        <end position="1815"/>
    </location>
</feature>
<feature type="transmembrane region" description="Helical" evidence="11">
    <location>
        <begin position="1359"/>
        <end position="1376"/>
    </location>
</feature>
<accession>T0QBQ9</accession>
<dbReference type="OrthoDB" id="1880850at2759"/>
<feature type="transmembrane region" description="Helical" evidence="11">
    <location>
        <begin position="1744"/>
        <end position="1767"/>
    </location>
</feature>
<dbReference type="SMART" id="SM01205">
    <property type="entry name" value="FKS1_dom1"/>
    <property type="match status" value="1"/>
</dbReference>
<dbReference type="InterPro" id="IPR005828">
    <property type="entry name" value="MFS_sugar_transport-like"/>
</dbReference>
<dbReference type="PANTHER" id="PTHR12741:SF48">
    <property type="entry name" value="1,3-BETA-GLUCAN SYNTHASE COMPONENT FKS1-RELATED"/>
    <property type="match status" value="1"/>
</dbReference>
<feature type="transmembrane region" description="Helical" evidence="11">
    <location>
        <begin position="1680"/>
        <end position="1700"/>
    </location>
</feature>
<feature type="transmembrane region" description="Helical" evidence="11">
    <location>
        <begin position="1656"/>
        <end position="1673"/>
    </location>
</feature>
<keyword evidence="5" id="KW-0808">Transferase</keyword>
<comment type="catalytic activity">
    <reaction evidence="9">
        <text>[(1-&gt;3)-beta-D-glucosyl](n) + UDP-alpha-D-glucose = [(1-&gt;3)-beta-D-glucosyl](n+1) + UDP + H(+)</text>
        <dbReference type="Rhea" id="RHEA:21476"/>
        <dbReference type="Rhea" id="RHEA-COMP:11146"/>
        <dbReference type="Rhea" id="RHEA-COMP:14303"/>
        <dbReference type="ChEBI" id="CHEBI:15378"/>
        <dbReference type="ChEBI" id="CHEBI:37671"/>
        <dbReference type="ChEBI" id="CHEBI:58223"/>
        <dbReference type="ChEBI" id="CHEBI:58885"/>
        <dbReference type="EC" id="2.4.1.34"/>
    </reaction>
</comment>
<evidence type="ECO:0000256" key="8">
    <source>
        <dbReference type="ARBA" id="ARBA00023136"/>
    </source>
</evidence>
<dbReference type="InterPro" id="IPR020846">
    <property type="entry name" value="MFS_dom"/>
</dbReference>
<dbReference type="GO" id="GO:0000148">
    <property type="term" value="C:1,3-beta-D-glucan synthase complex"/>
    <property type="evidence" value="ECO:0007669"/>
    <property type="project" value="InterPro"/>
</dbReference>
<protein>
    <recommendedName>
        <fullName evidence="3">1,3-beta-glucan synthase</fullName>
        <ecNumber evidence="3">2.4.1.34</ecNumber>
    </recommendedName>
</protein>
<evidence type="ECO:0000256" key="11">
    <source>
        <dbReference type="SAM" id="Phobius"/>
    </source>
</evidence>
<reference evidence="13 14" key="1">
    <citation type="submission" date="2012-04" db="EMBL/GenBank/DDBJ databases">
        <title>The Genome Sequence of Saprolegnia declina VS20.</title>
        <authorList>
            <consortium name="The Broad Institute Genome Sequencing Platform"/>
            <person name="Russ C."/>
            <person name="Nusbaum C."/>
            <person name="Tyler B."/>
            <person name="van West P."/>
            <person name="Dieguez-Uribeondo J."/>
            <person name="de Bruijn I."/>
            <person name="Tripathy S."/>
            <person name="Jiang R."/>
            <person name="Young S.K."/>
            <person name="Zeng Q."/>
            <person name="Gargeya S."/>
            <person name="Fitzgerald M."/>
            <person name="Haas B."/>
            <person name="Abouelleil A."/>
            <person name="Alvarado L."/>
            <person name="Arachchi H.M."/>
            <person name="Berlin A."/>
            <person name="Chapman S.B."/>
            <person name="Goldberg J."/>
            <person name="Griggs A."/>
            <person name="Gujja S."/>
            <person name="Hansen M."/>
            <person name="Howarth C."/>
            <person name="Imamovic A."/>
            <person name="Larimer J."/>
            <person name="McCowen C."/>
            <person name="Montmayeur A."/>
            <person name="Murphy C."/>
            <person name="Neiman D."/>
            <person name="Pearson M."/>
            <person name="Priest M."/>
            <person name="Roberts A."/>
            <person name="Saif S."/>
            <person name="Shea T."/>
            <person name="Sisk P."/>
            <person name="Sykes S."/>
            <person name="Wortman J."/>
            <person name="Nusbaum C."/>
            <person name="Birren B."/>
        </authorList>
    </citation>
    <scope>NUCLEOTIDE SEQUENCE [LARGE SCALE GENOMIC DNA]</scope>
    <source>
        <strain evidence="13 14">VS20</strain>
    </source>
</reference>
<feature type="transmembrane region" description="Helical" evidence="11">
    <location>
        <begin position="1584"/>
        <end position="1612"/>
    </location>
</feature>
<keyword evidence="14" id="KW-1185">Reference proteome</keyword>
<dbReference type="RefSeq" id="XP_008611094.1">
    <property type="nucleotide sequence ID" value="XM_008612872.1"/>
</dbReference>
<dbReference type="PROSITE" id="PS50850">
    <property type="entry name" value="MFS"/>
    <property type="match status" value="1"/>
</dbReference>
<dbReference type="VEuPathDB" id="FungiDB:SDRG_07056"/>
<dbReference type="Gene3D" id="1.20.1250.20">
    <property type="entry name" value="MFS general substrate transporter like domains"/>
    <property type="match status" value="1"/>
</dbReference>
<comment type="subcellular location">
    <subcellularLocation>
        <location evidence="1">Membrane</location>
        <topology evidence="1">Multi-pass membrane protein</topology>
    </subcellularLocation>
</comment>
<sequence length="2245" mass="250232">MAHERAESNYFILSGNSQRSLGGGPYLRQESSFRDRLELLDVLGDNPNDPLGSQRGVNESGSEPFGVFDDEFSIDFCCDILKAKFGFQDGSVDNQREHALLLLANCKAQHRSHDSANHIAILHKKLVGNYVEWCAFLQIDPIWYAGAVNDRFKNRMHMELMLYLCIWGEAGNLRHMPECICYLYHQMMTTLNGDLNFSFLNPPMWYLESVVRPIWTQCAGMQKKDALGKHLEHTKVRNYDDLNEFFWKPACLAVPVDHAGEALSTHGKTYYEHRSIFTLVLNYYRIFHFNFMFLFALAVLQYCVTISPKGAESGFSQFSALGQVVAPYSTRDLKLALVFLVLAHAVLSALKCLLEAGHGWHLLFAATPSSSKSVTYGVALSLRLLWNSAFAGLFVRMMVEGASVSGPTPVLDLLLPLALGFLGPSLLLMLATILLPTPVLTQSFWAKFIREGDSCYTGRHMTPPWSYRSVYIAYWLVLWTLKAAVSYWILITPLMLPSLAIYNMQLTYTTSVVSMRNFGVIASLWAPVFFVFCYDTQIYFTIFQALYGAYKGVRMHTGEYHGFAEISKAFRLLPQLFDAKVVTKDAVLLDNAPTSDGHRKSMLMARFVVVWNEVINFFREGDLLDDKEAAIFQYDVAPLSGEIYEPVFLSAGKLEEAIDTVLKLHAKKKSAKASDADGELQVELLLHDCLPSIKSAFSAVYFVLDILLDESDVRIFEGLAEMERIAADGRFMATCNVQHLLHVRSALIAFLEAVLDLPPPAETSMASHTSKGHPMPLIQEFTHRFETLLQACEMLCRGVPDLAAKFTHSNFTAARNGHVLAAEGMVRLCNDDVALSNATRALLLLTLNPANAMPRCSEAKRRLGFFMKSLLMDIPQLASVREMKSFSVMTPFYAEGVLYSIKELQDPLENHAIFAAAEEAGKNLTILKYLITIHTAEWENFIERINVTSEEEAIAKHPLELRLWASYRGQTLARTVQGMMLYEDAIKMLYWLEIGSSPHKTGEMKQRMLDDMVILKFSYVCACQVYGKHKAEKKAQAADIDFLLQTYPNLRVAYVDTVTKDALNSYYAVLIKSENDRIVEVYRYELPGDPILGEGKPENQNNALPFTRGEYLQTIDMNQQHYFEECLKMPNLLVTADLHPSGKPVSIIGMREHIFTGNASSLSKFKSWQELVFVTLSQRVLADPLYVRMHYGHPDIFDKVMCLTRGGVSKASKGINLSEDVFAGFNATLRGGVVTHVEFMQCGKGRDVALSQISMFEGKLANGAGETCLAREAHRMGAFLDFFRLNSMYYSHTGFYFATWLTIVTAFVFIYCKVYLALTGVQAQIVLQMNSTAIIMRNSDKGFDTRAFNNLDNIINTQYYIQAGLFLTLPLMAVYFTEAGLRRGFLRFFNMMVTAGWAFFTFQVGTTMHYFDTNIVHGGAKYQATGRGFKITRETFVLLYKAYSASHYRKAMELIGLSIIYGVFGVFDICQKTPQSATNTFSQQFCTTAQGYGTQTFAIWFIAVLWLVSPFLFNTDGFDYEKTKADIAAWAHWMFMTEDDVDAKDKVNNGGWIGWWKDDEKQYIGTKTISRVTVVLRETRHFLLLWYVVTLRFAPVYLAGVLGAVVVTLALFQLGHTSGGLRARGHIRAVAYALLVTVAVVLYLLGTLVYPWSLGWQSSLSLLFGYLAALYGVNEMARVFAFPTMSIVNVGVFVQLAFFWDFVFGAIMLVPLVVLSVIPFMNIIQTRMMYNEGFSQVLSDSSQYAFSIAGVVGFVGAGACGWLYYVLTTLASSAGFLSYTSAFRIVLANGNNVTAYFVLGGAALGAGAAGLLGWYLGRRLTIVAGGFVSFVAMSMLTAVASFSGSATDLLLGGLALFGVSIGVLLPTIACYCYEISTKEMRARIMLLLSVGFVLGNLAASYFSYGTSIVWLWQAFWCFLVFACLTPAINLLPESPEWVLARHGEEACKACLVLLRRRQDVAAELDELQAKQVHKYSGTNGLFKAIMGALFVSISAFSTLPLYVYTARVFTGLARPLMLANCLGTELLFACLSFFYIEKLTHKLLLLITLTLVGVGAALLGAHDLFQIFGVQDQTALQALLITLFAVKGAGLPATLWVSVIGLFRVHGRFIAAPLFFALFFGLQAVATYLRIDTATTRSRSSKEAYWMFALAGLCALSVLGTAGLARRANGLVCTTSEMEYELKMAAMAAETPLRSHNSSRNRGFSRQTSKRITGNRTLSPRKASGTPYLQAQSFDEHASPQKNVV</sequence>
<dbReference type="GeneID" id="19947783"/>
<gene>
    <name evidence="13" type="ORF">SDRG_07056</name>
</gene>
<feature type="transmembrane region" description="Helical" evidence="11">
    <location>
        <begin position="515"/>
        <end position="534"/>
    </location>
</feature>
<dbReference type="Proteomes" id="UP000030762">
    <property type="component" value="Unassembled WGS sequence"/>
</dbReference>
<feature type="transmembrane region" description="Helical" evidence="11">
    <location>
        <begin position="335"/>
        <end position="354"/>
    </location>
</feature>
<evidence type="ECO:0000259" key="12">
    <source>
        <dbReference type="PROSITE" id="PS50850"/>
    </source>
</evidence>
<feature type="domain" description="Major facilitator superfamily (MFS) profile" evidence="12">
    <location>
        <begin position="1745"/>
        <end position="2169"/>
    </location>
</feature>
<comment type="similarity">
    <text evidence="2">Belongs to the glycosyltransferase 48 family.</text>
</comment>
<feature type="transmembrane region" description="Helical" evidence="11">
    <location>
        <begin position="2109"/>
        <end position="2129"/>
    </location>
</feature>
<dbReference type="PANTHER" id="PTHR12741">
    <property type="entry name" value="LYST-INTERACTING PROTEIN LIP5 DOPAMINE RESPONSIVE PROTEIN DRG-1"/>
    <property type="match status" value="1"/>
</dbReference>
<dbReference type="InterPro" id="IPR003440">
    <property type="entry name" value="Glyco_trans_48_dom"/>
</dbReference>
<evidence type="ECO:0000256" key="2">
    <source>
        <dbReference type="ARBA" id="ARBA00009040"/>
    </source>
</evidence>
<evidence type="ECO:0000256" key="5">
    <source>
        <dbReference type="ARBA" id="ARBA00022679"/>
    </source>
</evidence>
<feature type="transmembrane region" description="Helical" evidence="11">
    <location>
        <begin position="1884"/>
        <end position="1904"/>
    </location>
</feature>
<dbReference type="InterPro" id="IPR026899">
    <property type="entry name" value="FKS1-like_dom1"/>
</dbReference>
<dbReference type="GO" id="GO:0005886">
    <property type="term" value="C:plasma membrane"/>
    <property type="evidence" value="ECO:0007669"/>
    <property type="project" value="TreeGrafter"/>
</dbReference>
<dbReference type="EC" id="2.4.1.34" evidence="3"/>
<evidence type="ECO:0000256" key="3">
    <source>
        <dbReference type="ARBA" id="ARBA00012589"/>
    </source>
</evidence>
<feature type="transmembrane region" description="Helical" evidence="11">
    <location>
        <begin position="1294"/>
        <end position="1318"/>
    </location>
</feature>
<feature type="transmembrane region" description="Helical" evidence="11">
    <location>
        <begin position="1980"/>
        <end position="2004"/>
    </location>
</feature>
<dbReference type="GO" id="GO:0022857">
    <property type="term" value="F:transmembrane transporter activity"/>
    <property type="evidence" value="ECO:0007669"/>
    <property type="project" value="InterPro"/>
</dbReference>
<evidence type="ECO:0000256" key="9">
    <source>
        <dbReference type="ARBA" id="ARBA00047777"/>
    </source>
</evidence>
<feature type="transmembrane region" description="Helical" evidence="11">
    <location>
        <begin position="1849"/>
        <end position="1872"/>
    </location>
</feature>
<dbReference type="PROSITE" id="PS00217">
    <property type="entry name" value="SUGAR_TRANSPORT_2"/>
    <property type="match status" value="1"/>
</dbReference>
<feature type="transmembrane region" description="Helical" evidence="11">
    <location>
        <begin position="415"/>
        <end position="440"/>
    </location>
</feature>
<dbReference type="eggNOG" id="KOG0254">
    <property type="taxonomic scope" value="Eukaryota"/>
</dbReference>
<dbReference type="SUPFAM" id="SSF103473">
    <property type="entry name" value="MFS general substrate transporter"/>
    <property type="match status" value="1"/>
</dbReference>
<name>T0QBQ9_SAPDV</name>
<dbReference type="InterPro" id="IPR005829">
    <property type="entry name" value="Sugar_transporter_CS"/>
</dbReference>
<evidence type="ECO:0000256" key="1">
    <source>
        <dbReference type="ARBA" id="ARBA00004141"/>
    </source>
</evidence>
<feature type="transmembrane region" description="Helical" evidence="11">
    <location>
        <begin position="2043"/>
        <end position="2062"/>
    </location>
</feature>
<evidence type="ECO:0000256" key="10">
    <source>
        <dbReference type="SAM" id="MobiDB-lite"/>
    </source>
</evidence>
<feature type="transmembrane region" description="Helical" evidence="11">
    <location>
        <begin position="1491"/>
        <end position="1513"/>
    </location>
</feature>
<feature type="transmembrane region" description="Helical" evidence="11">
    <location>
        <begin position="1388"/>
        <end position="1411"/>
    </location>
</feature>
<feature type="transmembrane region" description="Helical" evidence="11">
    <location>
        <begin position="471"/>
        <end position="495"/>
    </location>
</feature>
<keyword evidence="6 11" id="KW-0812">Transmembrane</keyword>
<evidence type="ECO:0000256" key="7">
    <source>
        <dbReference type="ARBA" id="ARBA00022989"/>
    </source>
</evidence>
<organism evidence="13 14">
    <name type="scientific">Saprolegnia diclina (strain VS20)</name>
    <dbReference type="NCBI Taxonomy" id="1156394"/>
    <lineage>
        <taxon>Eukaryota</taxon>
        <taxon>Sar</taxon>
        <taxon>Stramenopiles</taxon>
        <taxon>Oomycota</taxon>
        <taxon>Saprolegniomycetes</taxon>
        <taxon>Saprolegniales</taxon>
        <taxon>Saprolegniaceae</taxon>
        <taxon>Saprolegnia</taxon>
    </lineage>
</organism>
<keyword evidence="8 11" id="KW-0472">Membrane</keyword>
<dbReference type="GO" id="GO:0003843">
    <property type="term" value="F:1,3-beta-D-glucan synthase activity"/>
    <property type="evidence" value="ECO:0007669"/>
    <property type="project" value="UniProtKB-EC"/>
</dbReference>
<feature type="region of interest" description="Disordered" evidence="10">
    <location>
        <begin position="2191"/>
        <end position="2245"/>
    </location>
</feature>
<feature type="compositionally biased region" description="Polar residues" evidence="10">
    <location>
        <begin position="2194"/>
        <end position="2218"/>
    </location>
</feature>
<feature type="transmembrane region" description="Helical" evidence="11">
    <location>
        <begin position="1822"/>
        <end position="1843"/>
    </location>
</feature>
<feature type="transmembrane region" description="Helical" evidence="11">
    <location>
        <begin position="2144"/>
        <end position="2165"/>
    </location>
</feature>
<feature type="transmembrane region" description="Helical" evidence="11">
    <location>
        <begin position="1910"/>
        <end position="1931"/>
    </location>
</feature>
<dbReference type="STRING" id="1156394.T0QBQ9"/>
<dbReference type="Pfam" id="PF00083">
    <property type="entry name" value="Sugar_tr"/>
    <property type="match status" value="1"/>
</dbReference>
<dbReference type="InParanoid" id="T0QBQ9"/>
<dbReference type="OMA" id="GMSNIKE"/>
<feature type="transmembrane region" description="Helical" evidence="11">
    <location>
        <begin position="2074"/>
        <end position="2097"/>
    </location>
</feature>
<dbReference type="Pfam" id="PF14288">
    <property type="entry name" value="FKS1_dom1"/>
    <property type="match status" value="1"/>
</dbReference>
<feature type="transmembrane region" description="Helical" evidence="11">
    <location>
        <begin position="1632"/>
        <end position="1650"/>
    </location>
</feature>
<keyword evidence="7 11" id="KW-1133">Transmembrane helix</keyword>
<evidence type="ECO:0000313" key="14">
    <source>
        <dbReference type="Proteomes" id="UP000030762"/>
    </source>
</evidence>
<dbReference type="Pfam" id="PF02364">
    <property type="entry name" value="Glucan_synthase"/>
    <property type="match status" value="2"/>
</dbReference>